<feature type="domain" description="Stress-response A/B barrel" evidence="1">
    <location>
        <begin position="7"/>
        <end position="105"/>
    </location>
</feature>
<evidence type="ECO:0000313" key="2">
    <source>
        <dbReference type="EMBL" id="KAK3939459.1"/>
    </source>
</evidence>
<dbReference type="Proteomes" id="UP001303473">
    <property type="component" value="Unassembled WGS sequence"/>
</dbReference>
<name>A0AAN6N5H6_9PEZI</name>
<gene>
    <name evidence="2" type="ORF">QBC46DRAFT_387985</name>
</gene>
<dbReference type="PROSITE" id="PS51502">
    <property type="entry name" value="S_R_A_B_BARREL"/>
    <property type="match status" value="1"/>
</dbReference>
<organism evidence="2 3">
    <name type="scientific">Diplogelasinospora grovesii</name>
    <dbReference type="NCBI Taxonomy" id="303347"/>
    <lineage>
        <taxon>Eukaryota</taxon>
        <taxon>Fungi</taxon>
        <taxon>Dikarya</taxon>
        <taxon>Ascomycota</taxon>
        <taxon>Pezizomycotina</taxon>
        <taxon>Sordariomycetes</taxon>
        <taxon>Sordariomycetidae</taxon>
        <taxon>Sordariales</taxon>
        <taxon>Diplogelasinosporaceae</taxon>
        <taxon>Diplogelasinospora</taxon>
    </lineage>
</organism>
<dbReference type="SUPFAM" id="SSF54909">
    <property type="entry name" value="Dimeric alpha+beta barrel"/>
    <property type="match status" value="1"/>
</dbReference>
<reference evidence="3" key="1">
    <citation type="journal article" date="2023" name="Mol. Phylogenet. Evol.">
        <title>Genome-scale phylogeny and comparative genomics of the fungal order Sordariales.</title>
        <authorList>
            <person name="Hensen N."/>
            <person name="Bonometti L."/>
            <person name="Westerberg I."/>
            <person name="Brannstrom I.O."/>
            <person name="Guillou S."/>
            <person name="Cros-Aarteil S."/>
            <person name="Calhoun S."/>
            <person name="Haridas S."/>
            <person name="Kuo A."/>
            <person name="Mondo S."/>
            <person name="Pangilinan J."/>
            <person name="Riley R."/>
            <person name="LaButti K."/>
            <person name="Andreopoulos B."/>
            <person name="Lipzen A."/>
            <person name="Chen C."/>
            <person name="Yan M."/>
            <person name="Daum C."/>
            <person name="Ng V."/>
            <person name="Clum A."/>
            <person name="Steindorff A."/>
            <person name="Ohm R.A."/>
            <person name="Martin F."/>
            <person name="Silar P."/>
            <person name="Natvig D.O."/>
            <person name="Lalanne C."/>
            <person name="Gautier V."/>
            <person name="Ament-Velasquez S.L."/>
            <person name="Kruys A."/>
            <person name="Hutchinson M.I."/>
            <person name="Powell A.J."/>
            <person name="Barry K."/>
            <person name="Miller A.N."/>
            <person name="Grigoriev I.V."/>
            <person name="Debuchy R."/>
            <person name="Gladieux P."/>
            <person name="Hiltunen Thoren M."/>
            <person name="Johannesson H."/>
        </authorList>
    </citation>
    <scope>NUCLEOTIDE SEQUENCE [LARGE SCALE GENOMIC DNA]</scope>
    <source>
        <strain evidence="3">CBS 340.73</strain>
    </source>
</reference>
<proteinExistence type="predicted"/>
<dbReference type="Gene3D" id="3.30.70.100">
    <property type="match status" value="1"/>
</dbReference>
<dbReference type="SMART" id="SM00886">
    <property type="entry name" value="Dabb"/>
    <property type="match status" value="1"/>
</dbReference>
<accession>A0AAN6N5H6</accession>
<evidence type="ECO:0000313" key="3">
    <source>
        <dbReference type="Proteomes" id="UP001303473"/>
    </source>
</evidence>
<keyword evidence="3" id="KW-1185">Reference proteome</keyword>
<dbReference type="InterPro" id="IPR013097">
    <property type="entry name" value="Dabb"/>
</dbReference>
<sequence length="112" mass="12643">MASEPRIHRTTMFKIPNPEDQKRLLDAYQELARDQRKGGKPYILYMCAGPALEDVRSKGYTVVAKTEFATLDDMKYYDTECAAHAELKKKAARLGATEPPLAVCFEGRPCLM</sequence>
<dbReference type="InterPro" id="IPR011008">
    <property type="entry name" value="Dimeric_a/b-barrel"/>
</dbReference>
<protein>
    <recommendedName>
        <fullName evidence="1">Stress-response A/B barrel domain-containing protein</fullName>
    </recommendedName>
</protein>
<dbReference type="EMBL" id="MU853811">
    <property type="protein sequence ID" value="KAK3939459.1"/>
    <property type="molecule type" value="Genomic_DNA"/>
</dbReference>
<dbReference type="AlphaFoldDB" id="A0AAN6N5H6"/>
<evidence type="ECO:0000259" key="1">
    <source>
        <dbReference type="PROSITE" id="PS51502"/>
    </source>
</evidence>
<comment type="caution">
    <text evidence="2">The sequence shown here is derived from an EMBL/GenBank/DDBJ whole genome shotgun (WGS) entry which is preliminary data.</text>
</comment>
<dbReference type="Pfam" id="PF07876">
    <property type="entry name" value="Dabb"/>
    <property type="match status" value="1"/>
</dbReference>